<evidence type="ECO:0000256" key="2">
    <source>
        <dbReference type="ARBA" id="ARBA00004922"/>
    </source>
</evidence>
<dbReference type="PANTHER" id="PTHR23033">
    <property type="entry name" value="BETA1,3-GALACTOSYLTRANSFERASE"/>
    <property type="match status" value="1"/>
</dbReference>
<dbReference type="eggNOG" id="KOG2246">
    <property type="taxonomic scope" value="Eukaryota"/>
</dbReference>
<evidence type="ECO:0000313" key="15">
    <source>
        <dbReference type="Proteomes" id="UP000030151"/>
    </source>
</evidence>
<dbReference type="GO" id="GO:0016020">
    <property type="term" value="C:membrane"/>
    <property type="evidence" value="ECO:0007669"/>
    <property type="project" value="UniProtKB-SubCell"/>
</dbReference>
<dbReference type="Pfam" id="PF02434">
    <property type="entry name" value="Fringe"/>
    <property type="match status" value="1"/>
</dbReference>
<evidence type="ECO:0000256" key="7">
    <source>
        <dbReference type="ARBA" id="ARBA00022692"/>
    </source>
</evidence>
<dbReference type="PANTHER" id="PTHR23033:SF43">
    <property type="entry name" value="APPLE DOMAIN-CONTAINING PROTEIN"/>
    <property type="match status" value="1"/>
</dbReference>
<dbReference type="OrthoDB" id="414175at2759"/>
<feature type="domain" description="Fringe-like glycosyltransferase" evidence="13">
    <location>
        <begin position="210"/>
        <end position="280"/>
    </location>
</feature>
<keyword evidence="11 12" id="KW-0472">Membrane</keyword>
<evidence type="ECO:0000313" key="14">
    <source>
        <dbReference type="EMBL" id="EXV06643.1"/>
    </source>
</evidence>
<evidence type="ECO:0000256" key="10">
    <source>
        <dbReference type="ARBA" id="ARBA00022989"/>
    </source>
</evidence>
<dbReference type="GO" id="GO:0016263">
    <property type="term" value="F:glycoprotein-N-acetylgalactosamine 3-beta-galactosyltransferase activity"/>
    <property type="evidence" value="ECO:0007669"/>
    <property type="project" value="UniProtKB-EC"/>
</dbReference>
<keyword evidence="9" id="KW-0735">Signal-anchor</keyword>
<evidence type="ECO:0000256" key="5">
    <source>
        <dbReference type="ARBA" id="ARBA00022676"/>
    </source>
</evidence>
<keyword evidence="8" id="KW-0547">Nucleotide-binding</keyword>
<evidence type="ECO:0000256" key="4">
    <source>
        <dbReference type="ARBA" id="ARBA00012557"/>
    </source>
</evidence>
<comment type="pathway">
    <text evidence="2">Protein modification; protein glycosylation.</text>
</comment>
<dbReference type="GO" id="GO:0000166">
    <property type="term" value="F:nucleotide binding"/>
    <property type="evidence" value="ECO:0007669"/>
    <property type="project" value="UniProtKB-KW"/>
</dbReference>
<organism evidence="14 15">
    <name type="scientific">Metarhizium robertsii</name>
    <dbReference type="NCBI Taxonomy" id="568076"/>
    <lineage>
        <taxon>Eukaryota</taxon>
        <taxon>Fungi</taxon>
        <taxon>Dikarya</taxon>
        <taxon>Ascomycota</taxon>
        <taxon>Pezizomycotina</taxon>
        <taxon>Sordariomycetes</taxon>
        <taxon>Hypocreomycetidae</taxon>
        <taxon>Hypocreales</taxon>
        <taxon>Clavicipitaceae</taxon>
        <taxon>Metarhizium</taxon>
    </lineage>
</organism>
<evidence type="ECO:0000256" key="1">
    <source>
        <dbReference type="ARBA" id="ARBA00004606"/>
    </source>
</evidence>
<comment type="subcellular location">
    <subcellularLocation>
        <location evidence="1">Membrane</location>
        <topology evidence="1">Single-pass type II membrane protein</topology>
    </subcellularLocation>
</comment>
<proteinExistence type="inferred from homology"/>
<dbReference type="AlphaFoldDB" id="A0A0A1VA32"/>
<gene>
    <name evidence="14" type="ORF">X797_001363</name>
</gene>
<evidence type="ECO:0000256" key="3">
    <source>
        <dbReference type="ARBA" id="ARBA00006462"/>
    </source>
</evidence>
<protein>
    <recommendedName>
        <fullName evidence="4">N-acetylgalactosaminide beta-1,3-galactosyltransferase</fullName>
        <ecNumber evidence="4">2.4.1.122</ecNumber>
    </recommendedName>
</protein>
<feature type="transmembrane region" description="Helical" evidence="12">
    <location>
        <begin position="21"/>
        <end position="39"/>
    </location>
</feature>
<evidence type="ECO:0000259" key="13">
    <source>
        <dbReference type="Pfam" id="PF02434"/>
    </source>
</evidence>
<accession>A0A0A1VA32</accession>
<dbReference type="Gene3D" id="3.90.550.50">
    <property type="match status" value="1"/>
</dbReference>
<dbReference type="HOGENOM" id="CLU_022549_0_0_1"/>
<comment type="similarity">
    <text evidence="3">Belongs to the glycosyltransferase 31 family. Beta3-Gal-T subfamily.</text>
</comment>
<keyword evidence="10 12" id="KW-1133">Transmembrane helix</keyword>
<keyword evidence="7 12" id="KW-0812">Transmembrane</keyword>
<evidence type="ECO:0000256" key="11">
    <source>
        <dbReference type="ARBA" id="ARBA00023136"/>
    </source>
</evidence>
<sequence>MAILRGPVEPRRMGLMLTKRLARTLVVVLALLLTVGIMLTRHMYDRAESVLPFHRQHTGPAAYSFKSASRFSPVTFDDPEGMSRHDLCASFPRYLLNHVQPVLKIGHSENKERLDASFSSVSSCFNTDDLLVISDLDEVVHGHQAIDVLADLPADYYNLDNNPSFRNYTAQKEMRNNGTLNEKTQTAIDGWILDKYKFLPMVERAWLAKPDKAFYFFYEADTYIFWDNVFRFLQSFNPDTPIYMGSPSPGRHDDERDVETWFANGGPGLVLSRGAIKALLHRETDANGHYVDPHVTEKWQDLVAGECCGDSVLGWALWNVTIQLQGYWPMFNPHPLHGIPFSDSYWCQPVMTLHKTTPKDMIDLWHWEFGQRQLHRPMLYSDVWRLRHPGEPSTLENWDNGDWDSWQPPAEASVSGPGACEQYCRSQDDCLQWNWRGGDEKKCILMRSVRYGAARKPEYFLDDGKRETLPEYELDTQAQGKWVQYQSGWVEDRIKSWRNERTCEQVHWVGPSVSRVF</sequence>
<dbReference type="InterPro" id="IPR026050">
    <property type="entry name" value="C1GALT1/C1GALT1_chp1"/>
</dbReference>
<keyword evidence="5" id="KW-0328">Glycosyltransferase</keyword>
<evidence type="ECO:0000256" key="6">
    <source>
        <dbReference type="ARBA" id="ARBA00022679"/>
    </source>
</evidence>
<name>A0A0A1VA32_9HYPO</name>
<keyword evidence="6 14" id="KW-0808">Transferase</keyword>
<dbReference type="EMBL" id="JELW01000001">
    <property type="protein sequence ID" value="EXV06643.1"/>
    <property type="molecule type" value="Genomic_DNA"/>
</dbReference>
<reference evidence="14 15" key="1">
    <citation type="submission" date="2014-02" db="EMBL/GenBank/DDBJ databases">
        <title>The genome sequence of the entomopathogenic fungus Metarhizium robertsii ARSEF 2575.</title>
        <authorList>
            <person name="Giuliano Garisto Donzelli B."/>
            <person name="Roe B.A."/>
            <person name="Macmil S.L."/>
            <person name="Krasnoff S.B."/>
            <person name="Gibson D.M."/>
        </authorList>
    </citation>
    <scope>NUCLEOTIDE SEQUENCE [LARGE SCALE GENOMIC DNA]</scope>
    <source>
        <strain evidence="14 15">ARSEF 2575</strain>
    </source>
</reference>
<comment type="caution">
    <text evidence="14">The sequence shown here is derived from an EMBL/GenBank/DDBJ whole genome shotgun (WGS) entry which is preliminary data.</text>
</comment>
<dbReference type="InterPro" id="IPR003378">
    <property type="entry name" value="Fringe-like_glycosylTrfase"/>
</dbReference>
<dbReference type="Proteomes" id="UP000030151">
    <property type="component" value="Unassembled WGS sequence"/>
</dbReference>
<evidence type="ECO:0000256" key="8">
    <source>
        <dbReference type="ARBA" id="ARBA00022741"/>
    </source>
</evidence>
<evidence type="ECO:0000256" key="9">
    <source>
        <dbReference type="ARBA" id="ARBA00022968"/>
    </source>
</evidence>
<evidence type="ECO:0000256" key="12">
    <source>
        <dbReference type="SAM" id="Phobius"/>
    </source>
</evidence>
<dbReference type="EC" id="2.4.1.122" evidence="4"/>